<dbReference type="PANTHER" id="PTHR47842">
    <property type="entry name" value="EXPRESSED PROTEIN"/>
    <property type="match status" value="1"/>
</dbReference>
<keyword evidence="2" id="KW-1185">Reference proteome</keyword>
<name>A0A1Y1V4D3_9FUNG</name>
<dbReference type="PANTHER" id="PTHR47842:SF1">
    <property type="entry name" value="DUF676 DOMAIN-CONTAINING PROTEIN"/>
    <property type="match status" value="1"/>
</dbReference>
<dbReference type="OrthoDB" id="442243at2759"/>
<reference evidence="1 2" key="2">
    <citation type="submission" date="2016-08" db="EMBL/GenBank/DDBJ databases">
        <title>Pervasive Adenine N6-methylation of Active Genes in Fungi.</title>
        <authorList>
            <consortium name="DOE Joint Genome Institute"/>
            <person name="Mondo S.J."/>
            <person name="Dannebaum R.O."/>
            <person name="Kuo R.C."/>
            <person name="Labutti K."/>
            <person name="Haridas S."/>
            <person name="Kuo A."/>
            <person name="Salamov A."/>
            <person name="Ahrendt S.R."/>
            <person name="Lipzen A."/>
            <person name="Sullivan W."/>
            <person name="Andreopoulos W.B."/>
            <person name="Clum A."/>
            <person name="Lindquist E."/>
            <person name="Daum C."/>
            <person name="Ramamoorthy G.K."/>
            <person name="Gryganskyi A."/>
            <person name="Culley D."/>
            <person name="Magnuson J.K."/>
            <person name="James T.Y."/>
            <person name="O'Malley M.A."/>
            <person name="Stajich J.E."/>
            <person name="Spatafora J.W."/>
            <person name="Visel A."/>
            <person name="Grigoriev I.V."/>
        </authorList>
    </citation>
    <scope>NUCLEOTIDE SEQUENCE [LARGE SCALE GENOMIC DNA]</scope>
    <source>
        <strain evidence="2">finn</strain>
    </source>
</reference>
<dbReference type="Gene3D" id="3.40.50.1820">
    <property type="entry name" value="alpha/beta hydrolase"/>
    <property type="match status" value="1"/>
</dbReference>
<evidence type="ECO:0008006" key="3">
    <source>
        <dbReference type="Google" id="ProtNLM"/>
    </source>
</evidence>
<dbReference type="Proteomes" id="UP000193719">
    <property type="component" value="Unassembled WGS sequence"/>
</dbReference>
<dbReference type="EMBL" id="MCFH01000036">
    <property type="protein sequence ID" value="ORX46218.1"/>
    <property type="molecule type" value="Genomic_DNA"/>
</dbReference>
<dbReference type="SUPFAM" id="SSF53474">
    <property type="entry name" value="alpha/beta-Hydrolases"/>
    <property type="match status" value="1"/>
</dbReference>
<evidence type="ECO:0000313" key="2">
    <source>
        <dbReference type="Proteomes" id="UP000193719"/>
    </source>
</evidence>
<proteinExistence type="predicted"/>
<evidence type="ECO:0000313" key="1">
    <source>
        <dbReference type="EMBL" id="ORX46218.1"/>
    </source>
</evidence>
<reference evidence="1 2" key="1">
    <citation type="submission" date="2016-08" db="EMBL/GenBank/DDBJ databases">
        <title>Genomes of anaerobic fungi encode conserved fungal cellulosomes for biomass hydrolysis.</title>
        <authorList>
            <consortium name="DOE Joint Genome Institute"/>
            <person name="Haitjema C.H."/>
            <person name="Gilmore S.P."/>
            <person name="Henske J.K."/>
            <person name="Solomon K.V."/>
            <person name="De Groot R."/>
            <person name="Kuo A."/>
            <person name="Mondo S.J."/>
            <person name="Salamov A.A."/>
            <person name="Labutti K."/>
            <person name="Zhao Z."/>
            <person name="Chiniquy J."/>
            <person name="Barry K."/>
            <person name="Brewer H.M."/>
            <person name="Purvine S.O."/>
            <person name="Wright A.T."/>
            <person name="Boxma B."/>
            <person name="Van Alen T."/>
            <person name="Hackstein J.H."/>
            <person name="Baker S.E."/>
            <person name="Grigoriev I.V."/>
            <person name="O'Malley M.A."/>
        </authorList>
    </citation>
    <scope>NUCLEOTIDE SEQUENCE [LARGE SCALE GENOMIC DNA]</scope>
    <source>
        <strain evidence="2">finn</strain>
    </source>
</reference>
<dbReference type="InterPro" id="IPR029058">
    <property type="entry name" value="AB_hydrolase_fold"/>
</dbReference>
<organism evidence="1 2">
    <name type="scientific">Piromyces finnis</name>
    <dbReference type="NCBI Taxonomy" id="1754191"/>
    <lineage>
        <taxon>Eukaryota</taxon>
        <taxon>Fungi</taxon>
        <taxon>Fungi incertae sedis</taxon>
        <taxon>Chytridiomycota</taxon>
        <taxon>Chytridiomycota incertae sedis</taxon>
        <taxon>Neocallimastigomycetes</taxon>
        <taxon>Neocallimastigales</taxon>
        <taxon>Neocallimastigaceae</taxon>
        <taxon>Piromyces</taxon>
    </lineage>
</organism>
<gene>
    <name evidence="1" type="ORF">BCR36DRAFT_332223</name>
</gene>
<dbReference type="AlphaFoldDB" id="A0A1Y1V4D3"/>
<dbReference type="STRING" id="1754191.A0A1Y1V4D3"/>
<protein>
    <recommendedName>
        <fullName evidence="3">DUF676 domain-containing protein</fullName>
    </recommendedName>
</protein>
<sequence length="410" mass="46758">MNKNSNYSNLNYETGYNYKQYKGNFLVPFLEEKQVTIVYVHGFLGSKKTFHEFPDIIKDKLKLYNVEVYNKIFPAFDTNGVFEDFVNMIISWLYSQEIIHPIILMGHSMGGILNADVYRKISKGDVSPELKDKKPPKIVGVFGFDTPYFGLSSSVAGGGVRKLKESLTKASKKVSSKLAENYTNEMNDEMKLLEDGQNNYSNQREIPECSSESSFSQDIKIIQQVNKNTITNIANNSGNSGKKRWRLLSSVVLSAANVAAFGSALLDSETRGVLINNGNQHWNEKTQCIINYAKFLEPLMEIRNQYQRVDDLINGARRSIMYGGERFKFKNYYPITQINKNGTTNSSTFICLPQDTRYLKYFDPVLGPSNSPDVVYSHTKMFNSQLNLENMNKLIEKCLIDLYKVIKSLY</sequence>
<accession>A0A1Y1V4D3</accession>
<comment type="caution">
    <text evidence="1">The sequence shown here is derived from an EMBL/GenBank/DDBJ whole genome shotgun (WGS) entry which is preliminary data.</text>
</comment>